<dbReference type="PANTHER" id="PTHR40633">
    <property type="entry name" value="MATRIX PROTEIN, PUTATIVE (AFU_ORTHOLOGUE AFUA_8G05410)-RELATED"/>
    <property type="match status" value="1"/>
</dbReference>
<evidence type="ECO:0000256" key="2">
    <source>
        <dbReference type="SAM" id="MobiDB-lite"/>
    </source>
</evidence>
<evidence type="ECO:0000313" key="6">
    <source>
        <dbReference type="Proteomes" id="UP000799424"/>
    </source>
</evidence>
<proteinExistence type="predicted"/>
<accession>A0A6A7AED1</accession>
<evidence type="ECO:0000256" key="1">
    <source>
        <dbReference type="ARBA" id="ARBA00022729"/>
    </source>
</evidence>
<feature type="region of interest" description="Disordered" evidence="2">
    <location>
        <begin position="171"/>
        <end position="194"/>
    </location>
</feature>
<gene>
    <name evidence="5" type="ORF">CC86DRAFT_452656</name>
</gene>
<dbReference type="OrthoDB" id="5589325at2759"/>
<protein>
    <recommendedName>
        <fullName evidence="4">Yeast cell wall synthesis Kre9/Knh1-like N-terminal domain-containing protein</fullName>
    </recommendedName>
</protein>
<keyword evidence="1 3" id="KW-0732">Signal</keyword>
<dbReference type="InterPro" id="IPR018466">
    <property type="entry name" value="Kre9/Knh1-like_N"/>
</dbReference>
<dbReference type="PANTHER" id="PTHR40633:SF1">
    <property type="entry name" value="GPI ANCHORED SERINE-THREONINE RICH PROTEIN (AFU_ORTHOLOGUE AFUA_1G03630)"/>
    <property type="match status" value="1"/>
</dbReference>
<dbReference type="Pfam" id="PF10342">
    <property type="entry name" value="Kre9_KNH"/>
    <property type="match status" value="1"/>
</dbReference>
<feature type="domain" description="Yeast cell wall synthesis Kre9/Knh1-like N-terminal" evidence="4">
    <location>
        <begin position="29"/>
        <end position="106"/>
    </location>
</feature>
<feature type="chain" id="PRO_5025402143" description="Yeast cell wall synthesis Kre9/Knh1-like N-terminal domain-containing protein" evidence="3">
    <location>
        <begin position="20"/>
        <end position="218"/>
    </location>
</feature>
<evidence type="ECO:0000256" key="3">
    <source>
        <dbReference type="SAM" id="SignalP"/>
    </source>
</evidence>
<dbReference type="AlphaFoldDB" id="A0A6A7AED1"/>
<name>A0A6A7AED1_9PLEO</name>
<feature type="compositionally biased region" description="Low complexity" evidence="2">
    <location>
        <begin position="180"/>
        <end position="194"/>
    </location>
</feature>
<dbReference type="EMBL" id="MU006218">
    <property type="protein sequence ID" value="KAF2831671.1"/>
    <property type="molecule type" value="Genomic_DNA"/>
</dbReference>
<reference evidence="5" key="1">
    <citation type="journal article" date="2020" name="Stud. Mycol.">
        <title>101 Dothideomycetes genomes: a test case for predicting lifestyles and emergence of pathogens.</title>
        <authorList>
            <person name="Haridas S."/>
            <person name="Albert R."/>
            <person name="Binder M."/>
            <person name="Bloem J."/>
            <person name="Labutti K."/>
            <person name="Salamov A."/>
            <person name="Andreopoulos B."/>
            <person name="Baker S."/>
            <person name="Barry K."/>
            <person name="Bills G."/>
            <person name="Bluhm B."/>
            <person name="Cannon C."/>
            <person name="Castanera R."/>
            <person name="Culley D."/>
            <person name="Daum C."/>
            <person name="Ezra D."/>
            <person name="Gonzalez J."/>
            <person name="Henrissat B."/>
            <person name="Kuo A."/>
            <person name="Liang C."/>
            <person name="Lipzen A."/>
            <person name="Lutzoni F."/>
            <person name="Magnuson J."/>
            <person name="Mondo S."/>
            <person name="Nolan M."/>
            <person name="Ohm R."/>
            <person name="Pangilinan J."/>
            <person name="Park H.-J."/>
            <person name="Ramirez L."/>
            <person name="Alfaro M."/>
            <person name="Sun H."/>
            <person name="Tritt A."/>
            <person name="Yoshinaga Y."/>
            <person name="Zwiers L.-H."/>
            <person name="Turgeon B."/>
            <person name="Goodwin S."/>
            <person name="Spatafora J."/>
            <person name="Crous P."/>
            <person name="Grigoriev I."/>
        </authorList>
    </citation>
    <scope>NUCLEOTIDE SEQUENCE</scope>
    <source>
        <strain evidence="5">CBS 113818</strain>
    </source>
</reference>
<keyword evidence="6" id="KW-1185">Reference proteome</keyword>
<evidence type="ECO:0000259" key="4">
    <source>
        <dbReference type="Pfam" id="PF10342"/>
    </source>
</evidence>
<dbReference type="Proteomes" id="UP000799424">
    <property type="component" value="Unassembled WGS sequence"/>
</dbReference>
<dbReference type="InterPro" id="IPR052982">
    <property type="entry name" value="SRP1/TIP1-like"/>
</dbReference>
<sequence length="218" mass="21152">MRFFEVVVSGAALISTAFAATIDTYPTAGVEAGKTYTVTYSPKDQPVTFVLRRGLSTNLDTVGTLGTATGGSFSWTVASNLANAPNYALEVRQEGSAPNYSGQFGLTGGSGSLSSAIASASSAASAAASSAAASASAAISSIRASASSVAASATILPSAGANSTIVSPTISRTGSASVRPTGTGTGTAPPESTGAASMLSSSPLALIFGAVAAFAYLA</sequence>
<organism evidence="5 6">
    <name type="scientific">Ophiobolus disseminans</name>
    <dbReference type="NCBI Taxonomy" id="1469910"/>
    <lineage>
        <taxon>Eukaryota</taxon>
        <taxon>Fungi</taxon>
        <taxon>Dikarya</taxon>
        <taxon>Ascomycota</taxon>
        <taxon>Pezizomycotina</taxon>
        <taxon>Dothideomycetes</taxon>
        <taxon>Pleosporomycetidae</taxon>
        <taxon>Pleosporales</taxon>
        <taxon>Pleosporineae</taxon>
        <taxon>Phaeosphaeriaceae</taxon>
        <taxon>Ophiobolus</taxon>
    </lineage>
</organism>
<feature type="signal peptide" evidence="3">
    <location>
        <begin position="1"/>
        <end position="19"/>
    </location>
</feature>
<evidence type="ECO:0000313" key="5">
    <source>
        <dbReference type="EMBL" id="KAF2831671.1"/>
    </source>
</evidence>